<comment type="caution">
    <text evidence="1">The sequence shown here is derived from an EMBL/GenBank/DDBJ whole genome shotgun (WGS) entry which is preliminary data.</text>
</comment>
<keyword evidence="2" id="KW-1185">Reference proteome</keyword>
<evidence type="ECO:0000313" key="1">
    <source>
        <dbReference type="EMBL" id="KAI0026756.1"/>
    </source>
</evidence>
<name>A0ACB8Q4S8_9AGAM</name>
<feature type="non-terminal residue" evidence="1">
    <location>
        <position position="1"/>
    </location>
</feature>
<proteinExistence type="predicted"/>
<reference evidence="1" key="1">
    <citation type="submission" date="2021-02" db="EMBL/GenBank/DDBJ databases">
        <authorList>
            <consortium name="DOE Joint Genome Institute"/>
            <person name="Ahrendt S."/>
            <person name="Looney B.P."/>
            <person name="Miyauchi S."/>
            <person name="Morin E."/>
            <person name="Drula E."/>
            <person name="Courty P.E."/>
            <person name="Chicoki N."/>
            <person name="Fauchery L."/>
            <person name="Kohler A."/>
            <person name="Kuo A."/>
            <person name="Labutti K."/>
            <person name="Pangilinan J."/>
            <person name="Lipzen A."/>
            <person name="Riley R."/>
            <person name="Andreopoulos W."/>
            <person name="He G."/>
            <person name="Johnson J."/>
            <person name="Barry K.W."/>
            <person name="Grigoriev I.V."/>
            <person name="Nagy L."/>
            <person name="Hibbett D."/>
            <person name="Henrissat B."/>
            <person name="Matheny P.B."/>
            <person name="Labbe J."/>
            <person name="Martin F."/>
        </authorList>
    </citation>
    <scope>NUCLEOTIDE SEQUENCE</scope>
    <source>
        <strain evidence="1">EC-137</strain>
    </source>
</reference>
<protein>
    <submittedName>
        <fullName evidence="1">Uncharacterized protein</fullName>
    </submittedName>
</protein>
<reference evidence="1" key="2">
    <citation type="journal article" date="2022" name="New Phytol.">
        <title>Evolutionary transition to the ectomycorrhizal habit in the genomes of a hyperdiverse lineage of mushroom-forming fungi.</title>
        <authorList>
            <person name="Looney B."/>
            <person name="Miyauchi S."/>
            <person name="Morin E."/>
            <person name="Drula E."/>
            <person name="Courty P.E."/>
            <person name="Kohler A."/>
            <person name="Kuo A."/>
            <person name="LaButti K."/>
            <person name="Pangilinan J."/>
            <person name="Lipzen A."/>
            <person name="Riley R."/>
            <person name="Andreopoulos W."/>
            <person name="He G."/>
            <person name="Johnson J."/>
            <person name="Nolan M."/>
            <person name="Tritt A."/>
            <person name="Barry K.W."/>
            <person name="Grigoriev I.V."/>
            <person name="Nagy L.G."/>
            <person name="Hibbett D."/>
            <person name="Henrissat B."/>
            <person name="Matheny P.B."/>
            <person name="Labbe J."/>
            <person name="Martin F.M."/>
        </authorList>
    </citation>
    <scope>NUCLEOTIDE SEQUENCE</scope>
    <source>
        <strain evidence="1">EC-137</strain>
    </source>
</reference>
<dbReference type="Proteomes" id="UP000814128">
    <property type="component" value="Unassembled WGS sequence"/>
</dbReference>
<dbReference type="EMBL" id="MU274215">
    <property type="protein sequence ID" value="KAI0026756.1"/>
    <property type="molecule type" value="Genomic_DNA"/>
</dbReference>
<sequence>GIGEASNRNNGFLPVSESNRKHALLMYYDKRFQLDPVFPLIAINHSQIRDSGTGGYLLTKKRNFPEIAKQIMNVDIEALTSMMQLLEKGEQINPSTPEEKLCFKVI</sequence>
<gene>
    <name evidence="1" type="ORF">K488DRAFT_16196</name>
</gene>
<organism evidence="1 2">
    <name type="scientific">Vararia minispora EC-137</name>
    <dbReference type="NCBI Taxonomy" id="1314806"/>
    <lineage>
        <taxon>Eukaryota</taxon>
        <taxon>Fungi</taxon>
        <taxon>Dikarya</taxon>
        <taxon>Basidiomycota</taxon>
        <taxon>Agaricomycotina</taxon>
        <taxon>Agaricomycetes</taxon>
        <taxon>Russulales</taxon>
        <taxon>Lachnocladiaceae</taxon>
        <taxon>Vararia</taxon>
    </lineage>
</organism>
<evidence type="ECO:0000313" key="2">
    <source>
        <dbReference type="Proteomes" id="UP000814128"/>
    </source>
</evidence>
<accession>A0ACB8Q4S8</accession>
<feature type="non-terminal residue" evidence="1">
    <location>
        <position position="106"/>
    </location>
</feature>